<evidence type="ECO:0000313" key="2">
    <source>
        <dbReference type="Proteomes" id="UP000319514"/>
    </source>
</evidence>
<comment type="caution">
    <text evidence="1">The sequence shown here is derived from an EMBL/GenBank/DDBJ whole genome shotgun (WGS) entry which is preliminary data.</text>
</comment>
<accession>A0A542ZHD1</accession>
<evidence type="ECO:0000313" key="1">
    <source>
        <dbReference type="EMBL" id="TQL59758.1"/>
    </source>
</evidence>
<protein>
    <submittedName>
        <fullName evidence="1">Uncharacterized protein</fullName>
    </submittedName>
</protein>
<gene>
    <name evidence="1" type="ORF">FB474_1124</name>
</gene>
<organism evidence="1 2">
    <name type="scientific">Oryzihumus leptocrescens</name>
    <dbReference type="NCBI Taxonomy" id="297536"/>
    <lineage>
        <taxon>Bacteria</taxon>
        <taxon>Bacillati</taxon>
        <taxon>Actinomycetota</taxon>
        <taxon>Actinomycetes</taxon>
        <taxon>Micrococcales</taxon>
        <taxon>Intrasporangiaceae</taxon>
        <taxon>Oryzihumus</taxon>
    </lineage>
</organism>
<reference evidence="1 2" key="1">
    <citation type="submission" date="2019-06" db="EMBL/GenBank/DDBJ databases">
        <title>Sequencing the genomes of 1000 actinobacteria strains.</title>
        <authorList>
            <person name="Klenk H.-P."/>
        </authorList>
    </citation>
    <scope>NUCLEOTIDE SEQUENCE [LARGE SCALE GENOMIC DNA]</scope>
    <source>
        <strain evidence="1 2">DSM 18082</strain>
    </source>
</reference>
<dbReference type="AlphaFoldDB" id="A0A542ZHD1"/>
<dbReference type="EMBL" id="VFOQ01000001">
    <property type="protein sequence ID" value="TQL59758.1"/>
    <property type="molecule type" value="Genomic_DNA"/>
</dbReference>
<dbReference type="Proteomes" id="UP000319514">
    <property type="component" value="Unassembled WGS sequence"/>
</dbReference>
<keyword evidence="2" id="KW-1185">Reference proteome</keyword>
<proteinExistence type="predicted"/>
<sequence>MISAMELLIMFAALVVIAVLAPRFGADTHRSREWDDPVETWPAGIRNPLPKPHRTRHP</sequence>
<name>A0A542ZHD1_9MICO</name>